<accession>X0VC28</accession>
<protein>
    <submittedName>
        <fullName evidence="1">Uncharacterized protein</fullName>
    </submittedName>
</protein>
<feature type="non-terminal residue" evidence="1">
    <location>
        <position position="1"/>
    </location>
</feature>
<sequence length="43" mass="5117">WQRPVHLQARIDDEMVLFSTHDDEVKQQKIKEDMPQPAHNSFA</sequence>
<organism evidence="1">
    <name type="scientific">marine sediment metagenome</name>
    <dbReference type="NCBI Taxonomy" id="412755"/>
    <lineage>
        <taxon>unclassified sequences</taxon>
        <taxon>metagenomes</taxon>
        <taxon>ecological metagenomes</taxon>
    </lineage>
</organism>
<evidence type="ECO:0000313" key="1">
    <source>
        <dbReference type="EMBL" id="GAG10013.1"/>
    </source>
</evidence>
<reference evidence="1" key="1">
    <citation type="journal article" date="2014" name="Front. Microbiol.">
        <title>High frequency of phylogenetically diverse reductive dehalogenase-homologous genes in deep subseafloor sedimentary metagenomes.</title>
        <authorList>
            <person name="Kawai M."/>
            <person name="Futagami T."/>
            <person name="Toyoda A."/>
            <person name="Takaki Y."/>
            <person name="Nishi S."/>
            <person name="Hori S."/>
            <person name="Arai W."/>
            <person name="Tsubouchi T."/>
            <person name="Morono Y."/>
            <person name="Uchiyama I."/>
            <person name="Ito T."/>
            <person name="Fujiyama A."/>
            <person name="Inagaki F."/>
            <person name="Takami H."/>
        </authorList>
    </citation>
    <scope>NUCLEOTIDE SEQUENCE</scope>
    <source>
        <strain evidence="1">Expedition CK06-06</strain>
    </source>
</reference>
<comment type="caution">
    <text evidence="1">The sequence shown here is derived from an EMBL/GenBank/DDBJ whole genome shotgun (WGS) entry which is preliminary data.</text>
</comment>
<dbReference type="AlphaFoldDB" id="X0VC28"/>
<proteinExistence type="predicted"/>
<dbReference type="EMBL" id="BARS01028569">
    <property type="protein sequence ID" value="GAG10013.1"/>
    <property type="molecule type" value="Genomic_DNA"/>
</dbReference>
<gene>
    <name evidence="1" type="ORF">S01H1_44765</name>
</gene>
<name>X0VC28_9ZZZZ</name>